<dbReference type="InterPro" id="IPR003838">
    <property type="entry name" value="ABC3_permease_C"/>
</dbReference>
<feature type="transmembrane region" description="Helical" evidence="6">
    <location>
        <begin position="304"/>
        <end position="331"/>
    </location>
</feature>
<dbReference type="KEGG" id="mbw:MSBRW_1290"/>
<dbReference type="PATRIC" id="fig|1434109.4.peg.1619"/>
<evidence type="ECO:0000313" key="10">
    <source>
        <dbReference type="Proteomes" id="UP000033038"/>
    </source>
</evidence>
<dbReference type="PANTHER" id="PTHR30489:SF0">
    <property type="entry name" value="LIPOPROTEIN-RELEASING SYSTEM TRANSMEMBRANE PROTEIN LOLE"/>
    <property type="match status" value="1"/>
</dbReference>
<evidence type="ECO:0000256" key="6">
    <source>
        <dbReference type="SAM" id="Phobius"/>
    </source>
</evidence>
<dbReference type="Pfam" id="PF12704">
    <property type="entry name" value="MacB_PCD"/>
    <property type="match status" value="1"/>
</dbReference>
<evidence type="ECO:0000256" key="4">
    <source>
        <dbReference type="ARBA" id="ARBA00022989"/>
    </source>
</evidence>
<dbReference type="PANTHER" id="PTHR30489">
    <property type="entry name" value="LIPOPROTEIN-RELEASING SYSTEM TRANSMEMBRANE PROTEIN LOLE"/>
    <property type="match status" value="1"/>
</dbReference>
<evidence type="ECO:0000256" key="5">
    <source>
        <dbReference type="ARBA" id="ARBA00023136"/>
    </source>
</evidence>
<keyword evidence="3 6" id="KW-0812">Transmembrane</keyword>
<accession>A0A0E3QL20</accession>
<evidence type="ECO:0000259" key="7">
    <source>
        <dbReference type="Pfam" id="PF02687"/>
    </source>
</evidence>
<dbReference type="GO" id="GO:0098797">
    <property type="term" value="C:plasma membrane protein complex"/>
    <property type="evidence" value="ECO:0007669"/>
    <property type="project" value="TreeGrafter"/>
</dbReference>
<dbReference type="Pfam" id="PF02687">
    <property type="entry name" value="FtsX"/>
    <property type="match status" value="1"/>
</dbReference>
<feature type="transmembrane region" description="Helical" evidence="6">
    <location>
        <begin position="259"/>
        <end position="283"/>
    </location>
</feature>
<evidence type="ECO:0000256" key="1">
    <source>
        <dbReference type="ARBA" id="ARBA00004651"/>
    </source>
</evidence>
<feature type="domain" description="ABC3 transporter permease C-terminal" evidence="7">
    <location>
        <begin position="259"/>
        <end position="385"/>
    </location>
</feature>
<keyword evidence="2" id="KW-1003">Cell membrane</keyword>
<dbReference type="Proteomes" id="UP000033038">
    <property type="component" value="Chromosome"/>
</dbReference>
<keyword evidence="9" id="KW-0449">Lipoprotein</keyword>
<evidence type="ECO:0000313" key="9">
    <source>
        <dbReference type="EMBL" id="AKB50543.1"/>
    </source>
</evidence>
<keyword evidence="4 6" id="KW-1133">Transmembrane helix</keyword>
<feature type="transmembrane region" description="Helical" evidence="6">
    <location>
        <begin position="351"/>
        <end position="375"/>
    </location>
</feature>
<dbReference type="InterPro" id="IPR025857">
    <property type="entry name" value="MacB_PCD"/>
</dbReference>
<organism evidence="9 10">
    <name type="scientific">Methanosarcina barkeri str. Wiesmoor</name>
    <dbReference type="NCBI Taxonomy" id="1434109"/>
    <lineage>
        <taxon>Archaea</taxon>
        <taxon>Methanobacteriati</taxon>
        <taxon>Methanobacteriota</taxon>
        <taxon>Stenosarchaea group</taxon>
        <taxon>Methanomicrobia</taxon>
        <taxon>Methanosarcinales</taxon>
        <taxon>Methanosarcinaceae</taxon>
        <taxon>Methanosarcina</taxon>
    </lineage>
</organism>
<keyword evidence="5 6" id="KW-0472">Membrane</keyword>
<gene>
    <name evidence="9" type="ORF">MSBRW_1290</name>
</gene>
<reference evidence="9 10" key="1">
    <citation type="submission" date="2014-07" db="EMBL/GenBank/DDBJ databases">
        <title>Methanogenic archaea and the global carbon cycle.</title>
        <authorList>
            <person name="Henriksen J.R."/>
            <person name="Luke J."/>
            <person name="Reinhart S."/>
            <person name="Benedict M.N."/>
            <person name="Youngblut N.D."/>
            <person name="Metcalf M.E."/>
            <person name="Whitaker R.J."/>
            <person name="Metcalf W.W."/>
        </authorList>
    </citation>
    <scope>NUCLEOTIDE SEQUENCE [LARGE SCALE GENOMIC DNA]</scope>
    <source>
        <strain evidence="9 10">Wiesmoor</strain>
    </source>
</reference>
<sequence>MSPMRYELFIALRQIRARKFQTILSVGAIALAVMVLTVSQALMVGFTGELYDTTVDKLPQVSVSPQEGEDYIYLYRTLIDEIGKTEGVTAVSPFLTGKASFKFKTNSLNAELKGVLPLQENDISAIEADMVEGDFRELEYSRNTVVIGSKLADKLEVNPGDSVDVSFPNANPLSLRVVGIFHTGSPLDESLTYTSLDTAQEFYNVPDVINGLSVRLEDFNRDREVAAKIEKTGYKAKGWTETNPEILRTIAVESTSNNVVLGLIVVIASFGVVSALNLSVIGATSQIGMLRAMGATISSIRTIFVLQSSILGLLGALIGTLTGVVISLGLGQYEMPAASSELYGGMATIPIIVRTGDILVIILAVFLLNLIAGIYPAQQAAKLDPVKAISSK</sequence>
<dbReference type="HOGENOM" id="CLU_000604_8_1_2"/>
<evidence type="ECO:0000256" key="3">
    <source>
        <dbReference type="ARBA" id="ARBA00022692"/>
    </source>
</evidence>
<name>A0A0E3QL20_METBA</name>
<feature type="domain" description="MacB-like periplasmic core" evidence="8">
    <location>
        <begin position="22"/>
        <end position="231"/>
    </location>
</feature>
<dbReference type="GO" id="GO:0044874">
    <property type="term" value="P:lipoprotein localization to outer membrane"/>
    <property type="evidence" value="ECO:0007669"/>
    <property type="project" value="TreeGrafter"/>
</dbReference>
<proteinExistence type="predicted"/>
<evidence type="ECO:0000256" key="2">
    <source>
        <dbReference type="ARBA" id="ARBA00022475"/>
    </source>
</evidence>
<protein>
    <submittedName>
        <fullName evidence="9">Lipoprotein releasing system transmembrane protein LolC</fullName>
    </submittedName>
</protein>
<comment type="subcellular location">
    <subcellularLocation>
        <location evidence="1">Cell membrane</location>
        <topology evidence="1">Multi-pass membrane protein</topology>
    </subcellularLocation>
</comment>
<dbReference type="EMBL" id="CP009526">
    <property type="protein sequence ID" value="AKB50543.1"/>
    <property type="molecule type" value="Genomic_DNA"/>
</dbReference>
<dbReference type="InterPro" id="IPR051447">
    <property type="entry name" value="Lipoprotein-release_system"/>
</dbReference>
<evidence type="ECO:0000259" key="8">
    <source>
        <dbReference type="Pfam" id="PF12704"/>
    </source>
</evidence>
<dbReference type="AlphaFoldDB" id="A0A0E3QL20"/>